<accession>A0AAU7QAW4</accession>
<name>A0AAU7QAW4_9GAMM</name>
<gene>
    <name evidence="1" type="ORF">ABK905_02945</name>
</gene>
<reference evidence="1" key="1">
    <citation type="submission" date="2024-06" db="EMBL/GenBank/DDBJ databases">
        <authorList>
            <person name="Coelho C."/>
            <person name="Bento M."/>
            <person name="Garcia E."/>
            <person name="Camelo A."/>
            <person name="Brandao I."/>
            <person name="Espirito Santo C."/>
            <person name="Trovao J."/>
            <person name="Verissimo A."/>
            <person name="Costa J."/>
            <person name="Tiago I."/>
        </authorList>
    </citation>
    <scope>NUCLEOTIDE SEQUENCE</scope>
    <source>
        <strain evidence="1">KWT182</strain>
    </source>
</reference>
<proteinExistence type="predicted"/>
<dbReference type="AlphaFoldDB" id="A0AAU7QAW4"/>
<organism evidence="1">
    <name type="scientific">Acerihabitans sp. KWT182</name>
    <dbReference type="NCBI Taxonomy" id="3157919"/>
    <lineage>
        <taxon>Bacteria</taxon>
        <taxon>Pseudomonadati</taxon>
        <taxon>Pseudomonadota</taxon>
        <taxon>Gammaproteobacteria</taxon>
        <taxon>Enterobacterales</taxon>
        <taxon>Pectobacteriaceae</taxon>
        <taxon>Acerihabitans</taxon>
    </lineage>
</organism>
<sequence length="62" mass="6696">MSVENKSNIPGNLILKAESLIQGREISFTKEQLRDMLIAAAPAIRAMKGPHHEAAGKLLASK</sequence>
<dbReference type="EMBL" id="CP157947">
    <property type="protein sequence ID" value="XBS70248.1"/>
    <property type="molecule type" value="Genomic_DNA"/>
</dbReference>
<evidence type="ECO:0000313" key="1">
    <source>
        <dbReference type="EMBL" id="XBS70248.1"/>
    </source>
</evidence>
<protein>
    <submittedName>
        <fullName evidence="1">Uncharacterized protein</fullName>
    </submittedName>
</protein>